<dbReference type="EMBL" id="PJQY01001244">
    <property type="protein sequence ID" value="PQQ04392.1"/>
    <property type="molecule type" value="Genomic_DNA"/>
</dbReference>
<reference evidence="1 3" key="1">
    <citation type="submission" date="2018-02" db="EMBL/GenBank/DDBJ databases">
        <title>Draft genome of wild Prunus yedoensis var. nudiflora.</title>
        <authorList>
            <person name="Baek S."/>
            <person name="Kim J.-H."/>
            <person name="Choi K."/>
            <person name="Kim G.-B."/>
            <person name="Cho A."/>
            <person name="Jang H."/>
            <person name="Shin C.-H."/>
            <person name="Yu H.-J."/>
            <person name="Mun J.-H."/>
        </authorList>
    </citation>
    <scope>NUCLEOTIDE SEQUENCE [LARGE SCALE GENOMIC DNA]</scope>
    <source>
        <strain evidence="3">cv. Jeju island</strain>
        <tissue evidence="1">Leaf</tissue>
    </source>
</reference>
<protein>
    <recommendedName>
        <fullName evidence="4">B3 domain-containing protein</fullName>
    </recommendedName>
</protein>
<evidence type="ECO:0000313" key="1">
    <source>
        <dbReference type="EMBL" id="PQP94523.1"/>
    </source>
</evidence>
<dbReference type="OrthoDB" id="1166943at2759"/>
<accession>A0A314XT75</accession>
<name>A0A314XT75_PRUYE</name>
<dbReference type="Proteomes" id="UP000250321">
    <property type="component" value="Unassembled WGS sequence"/>
</dbReference>
<proteinExistence type="predicted"/>
<comment type="caution">
    <text evidence="1">The sequence shown here is derived from an EMBL/GenBank/DDBJ whole genome shotgun (WGS) entry which is preliminary data.</text>
</comment>
<keyword evidence="3" id="KW-1185">Reference proteome</keyword>
<sequence length="150" mass="17149">MADFALAQKTKDKIRELKGKDVKLVGRLFLKFQRDICSEYLMIPQALLLSLILHSKEKEKLANDGDSIPVKLIEPEGFTSLIKLVKKGNGMYVFGSQNEWRNVVSRNRFRVEVPVDLWSFVDGESTRFFVMQYVHGLNNQANANTVTVID</sequence>
<dbReference type="AlphaFoldDB" id="A0A314XT75"/>
<evidence type="ECO:0000313" key="3">
    <source>
        <dbReference type="Proteomes" id="UP000250321"/>
    </source>
</evidence>
<evidence type="ECO:0008006" key="4">
    <source>
        <dbReference type="Google" id="ProtNLM"/>
    </source>
</evidence>
<organism evidence="1 3">
    <name type="scientific">Prunus yedoensis var. nudiflora</name>
    <dbReference type="NCBI Taxonomy" id="2094558"/>
    <lineage>
        <taxon>Eukaryota</taxon>
        <taxon>Viridiplantae</taxon>
        <taxon>Streptophyta</taxon>
        <taxon>Embryophyta</taxon>
        <taxon>Tracheophyta</taxon>
        <taxon>Spermatophyta</taxon>
        <taxon>Magnoliopsida</taxon>
        <taxon>eudicotyledons</taxon>
        <taxon>Gunneridae</taxon>
        <taxon>Pentapetalae</taxon>
        <taxon>rosids</taxon>
        <taxon>fabids</taxon>
        <taxon>Rosales</taxon>
        <taxon>Rosaceae</taxon>
        <taxon>Amygdaloideae</taxon>
        <taxon>Amygdaleae</taxon>
        <taxon>Prunus</taxon>
    </lineage>
</organism>
<evidence type="ECO:0000313" key="2">
    <source>
        <dbReference type="EMBL" id="PQQ04392.1"/>
    </source>
</evidence>
<dbReference type="EMBL" id="PJQY01002342">
    <property type="protein sequence ID" value="PQP94523.1"/>
    <property type="molecule type" value="Genomic_DNA"/>
</dbReference>
<gene>
    <name evidence="2" type="ORF">Pyn_17505</name>
    <name evidence="1" type="ORF">Pyn_35431</name>
</gene>